<name>A0ABN2WPM7_9MICO</name>
<dbReference type="Pfam" id="PF01636">
    <property type="entry name" value="APH"/>
    <property type="match status" value="1"/>
</dbReference>
<dbReference type="Pfam" id="PF19802">
    <property type="entry name" value="DUF6285"/>
    <property type="match status" value="1"/>
</dbReference>
<comment type="caution">
    <text evidence="3">The sequence shown here is derived from an EMBL/GenBank/DDBJ whole genome shotgun (WGS) entry which is preliminary data.</text>
</comment>
<dbReference type="PANTHER" id="PTHR21310">
    <property type="entry name" value="AMINOGLYCOSIDE PHOSPHOTRANSFERASE-RELATED-RELATED"/>
    <property type="match status" value="1"/>
</dbReference>
<dbReference type="InterPro" id="IPR002575">
    <property type="entry name" value="Aminoglycoside_PTrfase"/>
</dbReference>
<dbReference type="Gene3D" id="3.90.1200.10">
    <property type="match status" value="1"/>
</dbReference>
<dbReference type="Proteomes" id="UP001500984">
    <property type="component" value="Unassembled WGS sequence"/>
</dbReference>
<dbReference type="InterPro" id="IPR051678">
    <property type="entry name" value="AGP_Transferase"/>
</dbReference>
<proteinExistence type="predicted"/>
<dbReference type="EMBL" id="BAAAPZ010000004">
    <property type="protein sequence ID" value="GAA2095371.1"/>
    <property type="molecule type" value="Genomic_DNA"/>
</dbReference>
<dbReference type="CDD" id="cd05154">
    <property type="entry name" value="ACAD10_11_N-like"/>
    <property type="match status" value="1"/>
</dbReference>
<dbReference type="Gene3D" id="3.30.200.20">
    <property type="entry name" value="Phosphorylase Kinase, domain 1"/>
    <property type="match status" value="1"/>
</dbReference>
<sequence length="466" mass="49929">MDEDLRAGIERRLAALGCASPAVTELTLLTGGASRQMWRVRTADRGAWSVFVLRRDHPSDPDPAGNEREAAVLTAAHAAGVLCPAVLDSSADPAVLGTPFLMLAFVEGETIARRILRDDRFAAARAFLPAQLGEAAARIAGVEPDGLGLTGLDDPIGTLLTDYGRLGLQRPALLLGLRELQRSTPPPAPRRTLVHGDFRLGNLMVDEGGLVAVLDWEMAHTGDPFEDLGYLCMRAWRFGGAGRVAGMGDVEELLDAYEAAGGPRPTAEQLLWWEARATAWWGVGCLRQMQRSVPGHDNELELLAIGRRAAEQEYDLLDLLYPSVVPLPVGEREGIPAQVPVPEAGSAPGLFSQPSADRLLAGLESYLAADLVAGEGAPNRFKARVAKNVVALLRRERRLGPAAERWYAAQLHALGVSGEEELAERIRALPDTAAENAEVRGIVAVLKTASRLRLAVSNPGYGPDIC</sequence>
<feature type="domain" description="DUF6285" evidence="2">
    <location>
        <begin position="379"/>
        <end position="461"/>
    </location>
</feature>
<dbReference type="SUPFAM" id="SSF56112">
    <property type="entry name" value="Protein kinase-like (PK-like)"/>
    <property type="match status" value="1"/>
</dbReference>
<evidence type="ECO:0000259" key="2">
    <source>
        <dbReference type="Pfam" id="PF19802"/>
    </source>
</evidence>
<reference evidence="3 4" key="1">
    <citation type="journal article" date="2019" name="Int. J. Syst. Evol. Microbiol.">
        <title>The Global Catalogue of Microorganisms (GCM) 10K type strain sequencing project: providing services to taxonomists for standard genome sequencing and annotation.</title>
        <authorList>
            <consortium name="The Broad Institute Genomics Platform"/>
            <consortium name="The Broad Institute Genome Sequencing Center for Infectious Disease"/>
            <person name="Wu L."/>
            <person name="Ma J."/>
        </authorList>
    </citation>
    <scope>NUCLEOTIDE SEQUENCE [LARGE SCALE GENOMIC DNA]</scope>
    <source>
        <strain evidence="3 4">JCM 15900</strain>
    </source>
</reference>
<gene>
    <name evidence="3" type="ORF">GCM10009823_14920</name>
</gene>
<dbReference type="RefSeq" id="WP_291795669.1">
    <property type="nucleotide sequence ID" value="NZ_BAAAPZ010000004.1"/>
</dbReference>
<evidence type="ECO:0000313" key="4">
    <source>
        <dbReference type="Proteomes" id="UP001500984"/>
    </source>
</evidence>
<evidence type="ECO:0008006" key="5">
    <source>
        <dbReference type="Google" id="ProtNLM"/>
    </source>
</evidence>
<organism evidence="3 4">
    <name type="scientific">Brevibacterium salitolerans</name>
    <dbReference type="NCBI Taxonomy" id="1403566"/>
    <lineage>
        <taxon>Bacteria</taxon>
        <taxon>Bacillati</taxon>
        <taxon>Actinomycetota</taxon>
        <taxon>Actinomycetes</taxon>
        <taxon>Micrococcales</taxon>
        <taxon>Brevibacteriaceae</taxon>
        <taxon>Brevibacterium</taxon>
    </lineage>
</organism>
<dbReference type="InterPro" id="IPR041726">
    <property type="entry name" value="ACAD10_11_N"/>
</dbReference>
<keyword evidence="4" id="KW-1185">Reference proteome</keyword>
<dbReference type="PANTHER" id="PTHR21310:SF57">
    <property type="entry name" value="BLR2944 PROTEIN"/>
    <property type="match status" value="1"/>
</dbReference>
<dbReference type="InterPro" id="IPR046252">
    <property type="entry name" value="DUF6285"/>
</dbReference>
<feature type="domain" description="Aminoglycoside phosphotransferase" evidence="1">
    <location>
        <begin position="26"/>
        <end position="260"/>
    </location>
</feature>
<accession>A0ABN2WPM7</accession>
<dbReference type="InterPro" id="IPR011009">
    <property type="entry name" value="Kinase-like_dom_sf"/>
</dbReference>
<evidence type="ECO:0000259" key="1">
    <source>
        <dbReference type="Pfam" id="PF01636"/>
    </source>
</evidence>
<evidence type="ECO:0000313" key="3">
    <source>
        <dbReference type="EMBL" id="GAA2095371.1"/>
    </source>
</evidence>
<protein>
    <recommendedName>
        <fullName evidence="5">Phosphotransferase family protein</fullName>
    </recommendedName>
</protein>